<accession>A0AAJ0G2B4</accession>
<feature type="compositionally biased region" description="Basic and acidic residues" evidence="1">
    <location>
        <begin position="454"/>
        <end position="465"/>
    </location>
</feature>
<reference evidence="2" key="1">
    <citation type="submission" date="2023-06" db="EMBL/GenBank/DDBJ databases">
        <title>Conoideocrella luteorostrata (Hypocreales: Clavicipitaceae), a potential biocontrol fungus for elongate hemlock scale in United States Christmas tree production areas.</title>
        <authorList>
            <person name="Barrett H."/>
            <person name="Lovett B."/>
            <person name="Macias A.M."/>
            <person name="Stajich J.E."/>
            <person name="Kasson M.T."/>
        </authorList>
    </citation>
    <scope>NUCLEOTIDE SEQUENCE</scope>
    <source>
        <strain evidence="2">ARSEF 14590</strain>
    </source>
</reference>
<dbReference type="EMBL" id="JASWJB010000007">
    <property type="protein sequence ID" value="KAK2616282.1"/>
    <property type="molecule type" value="Genomic_DNA"/>
</dbReference>
<feature type="region of interest" description="Disordered" evidence="1">
    <location>
        <begin position="50"/>
        <end position="239"/>
    </location>
</feature>
<evidence type="ECO:0000313" key="3">
    <source>
        <dbReference type="Proteomes" id="UP001251528"/>
    </source>
</evidence>
<keyword evidence="3" id="KW-1185">Reference proteome</keyword>
<feature type="region of interest" description="Disordered" evidence="1">
    <location>
        <begin position="698"/>
        <end position="738"/>
    </location>
</feature>
<feature type="compositionally biased region" description="Basic and acidic residues" evidence="1">
    <location>
        <begin position="228"/>
        <end position="239"/>
    </location>
</feature>
<feature type="compositionally biased region" description="Polar residues" evidence="1">
    <location>
        <begin position="189"/>
        <end position="209"/>
    </location>
</feature>
<organism evidence="2 3">
    <name type="scientific">Conoideocrella luteorostrata</name>
    <dbReference type="NCBI Taxonomy" id="1105319"/>
    <lineage>
        <taxon>Eukaryota</taxon>
        <taxon>Fungi</taxon>
        <taxon>Dikarya</taxon>
        <taxon>Ascomycota</taxon>
        <taxon>Pezizomycotina</taxon>
        <taxon>Sordariomycetes</taxon>
        <taxon>Hypocreomycetidae</taxon>
        <taxon>Hypocreales</taxon>
        <taxon>Clavicipitaceae</taxon>
        <taxon>Conoideocrella</taxon>
    </lineage>
</organism>
<feature type="compositionally biased region" description="Polar residues" evidence="1">
    <location>
        <begin position="261"/>
        <end position="270"/>
    </location>
</feature>
<feature type="compositionally biased region" description="Basic and acidic residues" evidence="1">
    <location>
        <begin position="412"/>
        <end position="424"/>
    </location>
</feature>
<feature type="region of interest" description="Disordered" evidence="1">
    <location>
        <begin position="261"/>
        <end position="320"/>
    </location>
</feature>
<proteinExistence type="predicted"/>
<sequence>MDTAGMNESHHQSNKPGLEILYRDPSWDKLGSRINLGRPRLIPVLRAKDANQAVQSDQSSAEASLETPTTKRKQSVVKEQESSLLKHASVQKSREMDRGTKRQTTRFPKKSPSQSPKERPKPALHVSYVNKTSTGTGSGRIPRCQNNNRKFERDTLVRFKPGEKPRSGTTSRAVDLKSDRLSNTDRPNRTGQLDQLPRTTYTSNTASRKVTSDVLPQRLSRASSANSSKDRQLRLVKRQPREVRKSVIDLQEQKRLVSSSTFLLNDSSPKSLKHKQSQGTTQPDSTAHVKLRLGPSKSSNGERVSQCPGRRKSMSGTTKVAPIKQTSCPTDIKLAKQVVGNVTRDCHTETVAATAVVTAKECANSGGKVPFTSSSSAIVYLKTEMKPTLVHALNANAEAQNRKNDQPPQATDMHETDTSNHTRLESNTVKDQYCRTGSDPPSENVSIQRHRDHSRSMDQPAKDIDDITTRSPAEDISLLISALEQLKRMVIDCSINDAGQGKDAPYVPILAFVNAQKLRDLSSEDILSNSSAVRLCDKSSVSAKGNASQQLNPSFRTDQTRQLGDSSSRGVELRIDSTVEDPFISQPQTRRKECPSTASPQHGNLPESKSIEDALRYILKNSNGNSPIYNTRTSSLASKRSTAIRRGRLEKRQRLAAPSALLDRPLLDISEQLAPECAAAKADLSIDMGIADQTQSVSYVKRPDQSHQSPASTTYSDAPPKYSTYSSNRHRQEEADGINVWPAPVARQWLSDSSKQIERPESRVPKLNTSISLSHSTNNLKQQSHIKKSVRKKIVWKIRGQSSRHKEEVL</sequence>
<feature type="compositionally biased region" description="Basic and acidic residues" evidence="1">
    <location>
        <begin position="149"/>
        <end position="166"/>
    </location>
</feature>
<feature type="compositionally biased region" description="Basic and acidic residues" evidence="1">
    <location>
        <begin position="174"/>
        <end position="188"/>
    </location>
</feature>
<dbReference type="AlphaFoldDB" id="A0AAJ0G2B4"/>
<feature type="region of interest" description="Disordered" evidence="1">
    <location>
        <begin position="1"/>
        <end position="20"/>
    </location>
</feature>
<feature type="region of interest" description="Disordered" evidence="1">
    <location>
        <begin position="398"/>
        <end position="465"/>
    </location>
</feature>
<evidence type="ECO:0000313" key="2">
    <source>
        <dbReference type="EMBL" id="KAK2616282.1"/>
    </source>
</evidence>
<evidence type="ECO:0000256" key="1">
    <source>
        <dbReference type="SAM" id="MobiDB-lite"/>
    </source>
</evidence>
<dbReference type="Proteomes" id="UP001251528">
    <property type="component" value="Unassembled WGS sequence"/>
</dbReference>
<protein>
    <submittedName>
        <fullName evidence="2">Uncharacterized protein</fullName>
    </submittedName>
</protein>
<feature type="region of interest" description="Disordered" evidence="1">
    <location>
        <begin position="541"/>
        <end position="609"/>
    </location>
</feature>
<feature type="compositionally biased region" description="Polar residues" evidence="1">
    <location>
        <begin position="52"/>
        <end position="68"/>
    </location>
</feature>
<feature type="compositionally biased region" description="Polar residues" evidence="1">
    <location>
        <begin position="706"/>
        <end position="716"/>
    </location>
</feature>
<name>A0AAJ0G2B4_9HYPO</name>
<comment type="caution">
    <text evidence="2">The sequence shown here is derived from an EMBL/GenBank/DDBJ whole genome shotgun (WGS) entry which is preliminary data.</text>
</comment>
<feature type="compositionally biased region" description="Polar residues" evidence="1">
    <location>
        <begin position="541"/>
        <end position="569"/>
    </location>
</feature>
<gene>
    <name evidence="2" type="ORF">QQS21_000716</name>
</gene>